<evidence type="ECO:0008006" key="4">
    <source>
        <dbReference type="Google" id="ProtNLM"/>
    </source>
</evidence>
<proteinExistence type="predicted"/>
<keyword evidence="3" id="KW-1185">Reference proteome</keyword>
<dbReference type="EMBL" id="BTRK01000006">
    <property type="protein sequence ID" value="GMR59887.1"/>
    <property type="molecule type" value="Genomic_DNA"/>
</dbReference>
<feature type="non-terminal residue" evidence="2">
    <location>
        <position position="1"/>
    </location>
</feature>
<protein>
    <recommendedName>
        <fullName evidence="4">Activin types I and II receptor domain-containing protein</fullName>
    </recommendedName>
</protein>
<dbReference type="EMBL" id="BTRK01000006">
    <property type="protein sequence ID" value="GMR59888.1"/>
    <property type="molecule type" value="Genomic_DNA"/>
</dbReference>
<dbReference type="Proteomes" id="UP001328107">
    <property type="component" value="Unassembled WGS sequence"/>
</dbReference>
<dbReference type="AlphaFoldDB" id="A0AAN5DB62"/>
<evidence type="ECO:0000313" key="1">
    <source>
        <dbReference type="EMBL" id="GMR59887.1"/>
    </source>
</evidence>
<organism evidence="2 3">
    <name type="scientific">Pristionchus mayeri</name>
    <dbReference type="NCBI Taxonomy" id="1317129"/>
    <lineage>
        <taxon>Eukaryota</taxon>
        <taxon>Metazoa</taxon>
        <taxon>Ecdysozoa</taxon>
        <taxon>Nematoda</taxon>
        <taxon>Chromadorea</taxon>
        <taxon>Rhabditida</taxon>
        <taxon>Rhabditina</taxon>
        <taxon>Diplogasteromorpha</taxon>
        <taxon>Diplogasteroidea</taxon>
        <taxon>Neodiplogasteridae</taxon>
        <taxon>Pristionchus</taxon>
    </lineage>
</organism>
<evidence type="ECO:0000313" key="3">
    <source>
        <dbReference type="Proteomes" id="UP001328107"/>
    </source>
</evidence>
<reference evidence="3" key="1">
    <citation type="submission" date="2022-10" db="EMBL/GenBank/DDBJ databases">
        <title>Genome assembly of Pristionchus species.</title>
        <authorList>
            <person name="Yoshida K."/>
            <person name="Sommer R.J."/>
        </authorList>
    </citation>
    <scope>NUCLEOTIDE SEQUENCE [LARGE SCALE GENOMIC DNA]</scope>
    <source>
        <strain evidence="3">RS5460</strain>
    </source>
</reference>
<feature type="non-terminal residue" evidence="2">
    <location>
        <position position="104"/>
    </location>
</feature>
<reference evidence="2" key="2">
    <citation type="submission" date="2023-06" db="EMBL/GenBank/DDBJ databases">
        <title>Genome assembly of Pristionchus species.</title>
        <authorList>
            <person name="Yoshida K."/>
            <person name="Sommer R.J."/>
        </authorList>
    </citation>
    <scope>NUCLEOTIDE SEQUENCE</scope>
    <source>
        <strain evidence="2 3">RS5460</strain>
    </source>
</reference>
<comment type="caution">
    <text evidence="2">The sequence shown here is derived from an EMBL/GenBank/DDBJ whole genome shotgun (WGS) entry which is preliminary data.</text>
</comment>
<accession>A0AAN5DB62</accession>
<name>A0AAN5DB62_9BILA</name>
<evidence type="ECO:0000313" key="2">
    <source>
        <dbReference type="EMBL" id="GMR59888.1"/>
    </source>
</evidence>
<sequence>VAKMLYDPGPIECLIKNAEDTEITVKLCGMNGASLRSTPNRRQIANYPACMIYKTPKGNMHTCFDLPGVRDVPRCSKYDCQEQIHNDEISHCCCTSSLCNGVMT</sequence>
<gene>
    <name evidence="1" type="ORF">PMAYCL1PPCAC_30082</name>
    <name evidence="2" type="ORF">PMAYCL1PPCAC_30083</name>
</gene>